<dbReference type="GO" id="GO:0006629">
    <property type="term" value="P:lipid metabolic process"/>
    <property type="evidence" value="ECO:0007669"/>
    <property type="project" value="UniProtKB-KW"/>
</dbReference>
<sequence length="844" mass="92531">MTPTQRTDDLAADASEGEKKARFWKKPVRSGVTVLGVCSSENGRLDIDLSEWGFPGWLAEVENHLLPHVVSGQTGQLSSPNTVPSVGDTLPLGLNIVIHVVGSRGDIQPFLALGRSLKNCGHRVRLATHLAFQQLVKDTGLEFFNIGGDPAELMTYMVRNAGLLPEFKTIRTGAVRRHRRDMKNIINGCWRSCVTAGDGTSLDSTPSDHTGIESGQRPFVADAIIANPPSMAHIHCAERLGIPLTIIFTMPWSPTQAFPHPLANIRRHSTRPSVANFVSYNFVDMLLWQGLGNIINTLRRKCLHLDILDASQALGLLHRLHIPHAYIWSPALLAKPLDWYEEIDICGFVSAPAEIDYQPSDDLFNFLRRGPPPIYVGFGSIVVDNPRQLSELVIDAISRTGQRAIISKGWTGLDTGGLEVPEHIFLLGDCPHDWLFQHVSCVVHHGGAGTTHAGLSHGCPTIIIPFFGDQLFWGSIIAQLGVGPSPIPYKELTIGKLADAIGVALEPSTKQKAYQVSQLMNCESGLEKAISSFHDHLPLWRMRCAVCHSRPAVWKVKGSQLILSGFAMTVLVGAGLLKPNEITLYRVIDYDTSRNPQNPLSAASQVLLGSFSKFVTDIGDVYSAMLAGIPCRSNRADNNSGFSVRRDTGPQLSSQDRNIHILKSQNFKARPVGRLCQQILNIIIIPPMEITLTISKGFHNATRLLHDDTVKSIPKVTCLRSGVKTAAKELISSVHDSFSGLIIHPSRGLQESGVIGFFKGIGKGLTGALCKPMAGLWGLAAYPLAGLHEHLQSALSEGKLSYIKRARVAQGIDELRESTFEERADVIRQWYVLCPSRRDHRHDE</sequence>
<dbReference type="GO" id="GO:0005975">
    <property type="term" value="P:carbohydrate metabolic process"/>
    <property type="evidence" value="ECO:0007669"/>
    <property type="project" value="InterPro"/>
</dbReference>
<dbReference type="OMA" id="ELMTYMV"/>
<dbReference type="GO" id="GO:0016906">
    <property type="term" value="F:sterol 3-beta-glucosyltransferase activity"/>
    <property type="evidence" value="ECO:0007669"/>
    <property type="project" value="UniProtKB-ARBA"/>
</dbReference>
<organism evidence="6 7">
    <name type="scientific">Aspergillus brasiliensis (strain CBS 101740 / IMI 381727 / IBT 21946)</name>
    <dbReference type="NCBI Taxonomy" id="767769"/>
    <lineage>
        <taxon>Eukaryota</taxon>
        <taxon>Fungi</taxon>
        <taxon>Dikarya</taxon>
        <taxon>Ascomycota</taxon>
        <taxon>Pezizomycotina</taxon>
        <taxon>Eurotiomycetes</taxon>
        <taxon>Eurotiomycetidae</taxon>
        <taxon>Eurotiales</taxon>
        <taxon>Aspergillaceae</taxon>
        <taxon>Aspergillus</taxon>
        <taxon>Aspergillus subgen. Circumdati</taxon>
    </lineage>
</organism>
<dbReference type="EMBL" id="KV878687">
    <property type="protein sequence ID" value="OJJ69761.1"/>
    <property type="molecule type" value="Genomic_DNA"/>
</dbReference>
<dbReference type="FunFam" id="3.40.50.2000:FF:000009">
    <property type="entry name" value="Sterol 3-beta-glucosyltransferase UGT80A2"/>
    <property type="match status" value="1"/>
</dbReference>
<protein>
    <submittedName>
        <fullName evidence="6">Uncharacterized protein</fullName>
    </submittedName>
</protein>
<evidence type="ECO:0000256" key="1">
    <source>
        <dbReference type="ARBA" id="ARBA00004184"/>
    </source>
</evidence>
<evidence type="ECO:0000259" key="5">
    <source>
        <dbReference type="Pfam" id="PF06722"/>
    </source>
</evidence>
<keyword evidence="3" id="KW-0443">Lipid metabolism</keyword>
<feature type="domain" description="Erythromycin biosynthesis protein CIII-like C-terminal" evidence="5">
    <location>
        <begin position="419"/>
        <end position="515"/>
    </location>
</feature>
<dbReference type="Pfam" id="PF06722">
    <property type="entry name" value="EryCIII-like_C"/>
    <property type="match status" value="1"/>
</dbReference>
<keyword evidence="7" id="KW-1185">Reference proteome</keyword>
<dbReference type="InterPro" id="IPR002213">
    <property type="entry name" value="UDP_glucos_trans"/>
</dbReference>
<dbReference type="InterPro" id="IPR004276">
    <property type="entry name" value="GlycoTrans_28_N"/>
</dbReference>
<feature type="domain" description="Glycosyltransferase family 28 N-terminal" evidence="4">
    <location>
        <begin position="96"/>
        <end position="259"/>
    </location>
</feature>
<dbReference type="PANTHER" id="PTHR48050">
    <property type="entry name" value="STEROL 3-BETA-GLUCOSYLTRANSFERASE"/>
    <property type="match status" value="1"/>
</dbReference>
<dbReference type="Gene3D" id="3.40.50.2000">
    <property type="entry name" value="Glycogen Phosphorylase B"/>
    <property type="match status" value="2"/>
</dbReference>
<evidence type="ECO:0000256" key="3">
    <source>
        <dbReference type="ARBA" id="ARBA00023098"/>
    </source>
</evidence>
<dbReference type="VEuPathDB" id="FungiDB:ASPBRDRAFT_76463"/>
<dbReference type="AlphaFoldDB" id="A0A1L9UDN3"/>
<dbReference type="CDD" id="cd03784">
    <property type="entry name" value="GT1_Gtf-like"/>
    <property type="match status" value="1"/>
</dbReference>
<dbReference type="RefSeq" id="XP_067477010.1">
    <property type="nucleotide sequence ID" value="XM_067629317.1"/>
</dbReference>
<name>A0A1L9UDN3_ASPBC</name>
<dbReference type="InterPro" id="IPR050426">
    <property type="entry name" value="Glycosyltransferase_28"/>
</dbReference>
<dbReference type="GeneID" id="93581804"/>
<dbReference type="GO" id="GO:0012505">
    <property type="term" value="C:endomembrane system"/>
    <property type="evidence" value="ECO:0007669"/>
    <property type="project" value="UniProtKB-SubCell"/>
</dbReference>
<dbReference type="Pfam" id="PF03033">
    <property type="entry name" value="Glyco_transf_28"/>
    <property type="match status" value="1"/>
</dbReference>
<evidence type="ECO:0000313" key="7">
    <source>
        <dbReference type="Proteomes" id="UP000184499"/>
    </source>
</evidence>
<dbReference type="FunFam" id="3.40.50.2000:FF:000268">
    <property type="entry name" value="Glycosyltransferase family 1 protein"/>
    <property type="match status" value="1"/>
</dbReference>
<dbReference type="STRING" id="767769.A0A1L9UDN3"/>
<dbReference type="PANTHER" id="PTHR48050:SF13">
    <property type="entry name" value="STEROL 3-BETA-GLUCOSYLTRANSFERASE UGT80A2"/>
    <property type="match status" value="1"/>
</dbReference>
<dbReference type="Proteomes" id="UP000184499">
    <property type="component" value="Unassembled WGS sequence"/>
</dbReference>
<proteinExistence type="predicted"/>
<dbReference type="OrthoDB" id="5835829at2759"/>
<evidence type="ECO:0000256" key="2">
    <source>
        <dbReference type="ARBA" id="ARBA00022679"/>
    </source>
</evidence>
<keyword evidence="2" id="KW-0808">Transferase</keyword>
<comment type="subcellular location">
    <subcellularLocation>
        <location evidence="1">Endomembrane system</location>
        <topology evidence="1">Peripheral membrane protein</topology>
    </subcellularLocation>
</comment>
<dbReference type="InterPro" id="IPR010610">
    <property type="entry name" value="EryCIII-like_C"/>
</dbReference>
<dbReference type="SUPFAM" id="SSF53756">
    <property type="entry name" value="UDP-Glycosyltransferase/glycogen phosphorylase"/>
    <property type="match status" value="1"/>
</dbReference>
<gene>
    <name evidence="6" type="ORF">ASPBRDRAFT_76463</name>
</gene>
<evidence type="ECO:0000259" key="4">
    <source>
        <dbReference type="Pfam" id="PF03033"/>
    </source>
</evidence>
<reference evidence="7" key="1">
    <citation type="journal article" date="2017" name="Genome Biol.">
        <title>Comparative genomics reveals high biological diversity and specific adaptations in the industrially and medically important fungal genus Aspergillus.</title>
        <authorList>
            <person name="de Vries R.P."/>
            <person name="Riley R."/>
            <person name="Wiebenga A."/>
            <person name="Aguilar-Osorio G."/>
            <person name="Amillis S."/>
            <person name="Uchima C.A."/>
            <person name="Anderluh G."/>
            <person name="Asadollahi M."/>
            <person name="Askin M."/>
            <person name="Barry K."/>
            <person name="Battaglia E."/>
            <person name="Bayram O."/>
            <person name="Benocci T."/>
            <person name="Braus-Stromeyer S.A."/>
            <person name="Caldana C."/>
            <person name="Canovas D."/>
            <person name="Cerqueira G.C."/>
            <person name="Chen F."/>
            <person name="Chen W."/>
            <person name="Choi C."/>
            <person name="Clum A."/>
            <person name="Dos Santos R.A."/>
            <person name="Damasio A.R."/>
            <person name="Diallinas G."/>
            <person name="Emri T."/>
            <person name="Fekete E."/>
            <person name="Flipphi M."/>
            <person name="Freyberg S."/>
            <person name="Gallo A."/>
            <person name="Gournas C."/>
            <person name="Habgood R."/>
            <person name="Hainaut M."/>
            <person name="Harispe M.L."/>
            <person name="Henrissat B."/>
            <person name="Hilden K.S."/>
            <person name="Hope R."/>
            <person name="Hossain A."/>
            <person name="Karabika E."/>
            <person name="Karaffa L."/>
            <person name="Karanyi Z."/>
            <person name="Krasevec N."/>
            <person name="Kuo A."/>
            <person name="Kusch H."/>
            <person name="LaButti K."/>
            <person name="Lagendijk E.L."/>
            <person name="Lapidus A."/>
            <person name="Levasseur A."/>
            <person name="Lindquist E."/>
            <person name="Lipzen A."/>
            <person name="Logrieco A.F."/>
            <person name="MacCabe A."/>
            <person name="Maekelae M.R."/>
            <person name="Malavazi I."/>
            <person name="Melin P."/>
            <person name="Meyer V."/>
            <person name="Mielnichuk N."/>
            <person name="Miskei M."/>
            <person name="Molnar A.P."/>
            <person name="Mule G."/>
            <person name="Ngan C.Y."/>
            <person name="Orejas M."/>
            <person name="Orosz E."/>
            <person name="Ouedraogo J.P."/>
            <person name="Overkamp K.M."/>
            <person name="Park H.-S."/>
            <person name="Perrone G."/>
            <person name="Piumi F."/>
            <person name="Punt P.J."/>
            <person name="Ram A.F."/>
            <person name="Ramon A."/>
            <person name="Rauscher S."/>
            <person name="Record E."/>
            <person name="Riano-Pachon D.M."/>
            <person name="Robert V."/>
            <person name="Roehrig J."/>
            <person name="Ruller R."/>
            <person name="Salamov A."/>
            <person name="Salih N.S."/>
            <person name="Samson R.A."/>
            <person name="Sandor E."/>
            <person name="Sanguinetti M."/>
            <person name="Schuetze T."/>
            <person name="Sepcic K."/>
            <person name="Shelest E."/>
            <person name="Sherlock G."/>
            <person name="Sophianopoulou V."/>
            <person name="Squina F.M."/>
            <person name="Sun H."/>
            <person name="Susca A."/>
            <person name="Todd R.B."/>
            <person name="Tsang A."/>
            <person name="Unkles S.E."/>
            <person name="van de Wiele N."/>
            <person name="van Rossen-Uffink D."/>
            <person name="Oliveira J.V."/>
            <person name="Vesth T.C."/>
            <person name="Visser J."/>
            <person name="Yu J.-H."/>
            <person name="Zhou M."/>
            <person name="Andersen M.R."/>
            <person name="Archer D.B."/>
            <person name="Baker S.E."/>
            <person name="Benoit I."/>
            <person name="Brakhage A.A."/>
            <person name="Braus G.H."/>
            <person name="Fischer R."/>
            <person name="Frisvad J.C."/>
            <person name="Goldman G.H."/>
            <person name="Houbraken J."/>
            <person name="Oakley B."/>
            <person name="Pocsi I."/>
            <person name="Scazzocchio C."/>
            <person name="Seiboth B."/>
            <person name="vanKuyk P.A."/>
            <person name="Wortman J."/>
            <person name="Dyer P.S."/>
            <person name="Grigoriev I.V."/>
        </authorList>
    </citation>
    <scope>NUCLEOTIDE SEQUENCE [LARGE SCALE GENOMIC DNA]</scope>
    <source>
        <strain evidence="7">CBS 101740 / IMI 381727 / IBT 21946</strain>
    </source>
</reference>
<accession>A0A1L9UDN3</accession>
<evidence type="ECO:0000313" key="6">
    <source>
        <dbReference type="EMBL" id="OJJ69761.1"/>
    </source>
</evidence>